<protein>
    <recommendedName>
        <fullName evidence="2">YbaK/aminoacyl-tRNA synthetase-associated domain-containing protein</fullName>
    </recommendedName>
</protein>
<evidence type="ECO:0000259" key="2">
    <source>
        <dbReference type="Pfam" id="PF04073"/>
    </source>
</evidence>
<dbReference type="EMBL" id="LJSK01000389">
    <property type="protein sequence ID" value="KPI83356.1"/>
    <property type="molecule type" value="Genomic_DNA"/>
</dbReference>
<dbReference type="GO" id="GO:0002161">
    <property type="term" value="F:aminoacyl-tRNA deacylase activity"/>
    <property type="evidence" value="ECO:0007669"/>
    <property type="project" value="InterPro"/>
</dbReference>
<dbReference type="Pfam" id="PF04073">
    <property type="entry name" value="tRNA_edit"/>
    <property type="match status" value="1"/>
</dbReference>
<comment type="caution">
    <text evidence="3">The sequence shown here is derived from an EMBL/GenBank/DDBJ whole genome shotgun (WGS) entry which is preliminary data.</text>
</comment>
<dbReference type="PANTHER" id="PTHR30411:SF1">
    <property type="entry name" value="CYTOPLASMIC PROTEIN"/>
    <property type="match status" value="1"/>
</dbReference>
<gene>
    <name evidence="3" type="ORF">ABL78_7615</name>
</gene>
<organism evidence="3 4">
    <name type="scientific">Leptomonas seymouri</name>
    <dbReference type="NCBI Taxonomy" id="5684"/>
    <lineage>
        <taxon>Eukaryota</taxon>
        <taxon>Discoba</taxon>
        <taxon>Euglenozoa</taxon>
        <taxon>Kinetoplastea</taxon>
        <taxon>Metakinetoplastina</taxon>
        <taxon>Trypanosomatida</taxon>
        <taxon>Trypanosomatidae</taxon>
        <taxon>Leishmaniinae</taxon>
        <taxon>Leptomonas</taxon>
    </lineage>
</organism>
<dbReference type="Gene3D" id="3.90.960.10">
    <property type="entry name" value="YbaK/aminoacyl-tRNA synthetase-associated domain"/>
    <property type="match status" value="1"/>
</dbReference>
<evidence type="ECO:0000313" key="4">
    <source>
        <dbReference type="Proteomes" id="UP000038009"/>
    </source>
</evidence>
<dbReference type="SUPFAM" id="SSF55826">
    <property type="entry name" value="YbaK/ProRS associated domain"/>
    <property type="match status" value="1"/>
</dbReference>
<sequence>MERCKEYFISKNASHLVERIREFDGSSATVELAAVRFNCNPAQIAKSLTFHQRKAMSKAEAKAHQRTLQKTQRQQQPDEGSDGVSASGATTGTPPDSNVVMIVVAGDAKVNTTKFKGKFFSPPRMLKHEDVEALTGHPPGGVCPFGVREGVRVFLDVSLRRFETVYPAAGTANSGLELSVDELETYASNLVEWVDVCEGWLPEGAGAAAGVTDA</sequence>
<dbReference type="Proteomes" id="UP000038009">
    <property type="component" value="Unassembled WGS sequence"/>
</dbReference>
<dbReference type="VEuPathDB" id="TriTrypDB:Lsey_0389_0030"/>
<feature type="compositionally biased region" description="Low complexity" evidence="1">
    <location>
        <begin position="66"/>
        <end position="75"/>
    </location>
</feature>
<reference evidence="3 4" key="1">
    <citation type="journal article" date="2015" name="PLoS Pathog.">
        <title>Leptomonas seymouri: Adaptations to the Dixenous Life Cycle Analyzed by Genome Sequencing, Transcriptome Profiling and Co-infection with Leishmania donovani.</title>
        <authorList>
            <person name="Kraeva N."/>
            <person name="Butenko A."/>
            <person name="Hlavacova J."/>
            <person name="Kostygov A."/>
            <person name="Myskova J."/>
            <person name="Grybchuk D."/>
            <person name="Lestinova T."/>
            <person name="Votypka J."/>
            <person name="Volf P."/>
            <person name="Opperdoes F."/>
            <person name="Flegontov P."/>
            <person name="Lukes J."/>
            <person name="Yurchenko V."/>
        </authorList>
    </citation>
    <scope>NUCLEOTIDE SEQUENCE [LARGE SCALE GENOMIC DNA]</scope>
    <source>
        <strain evidence="3 4">ATCC 30220</strain>
    </source>
</reference>
<dbReference type="OMA" id="YKEKFAC"/>
<evidence type="ECO:0000256" key="1">
    <source>
        <dbReference type="SAM" id="MobiDB-lite"/>
    </source>
</evidence>
<keyword evidence="4" id="KW-1185">Reference proteome</keyword>
<dbReference type="CDD" id="cd04333">
    <property type="entry name" value="ProX_deacylase"/>
    <property type="match status" value="1"/>
</dbReference>
<dbReference type="AlphaFoldDB" id="A0A0N0P2U1"/>
<feature type="domain" description="YbaK/aminoacyl-tRNA synthetase-associated" evidence="2">
    <location>
        <begin position="96"/>
        <end position="185"/>
    </location>
</feature>
<evidence type="ECO:0000313" key="3">
    <source>
        <dbReference type="EMBL" id="KPI83356.1"/>
    </source>
</evidence>
<dbReference type="PANTHER" id="PTHR30411">
    <property type="entry name" value="CYTOPLASMIC PROTEIN"/>
    <property type="match status" value="1"/>
</dbReference>
<name>A0A0N0P2U1_LEPSE</name>
<feature type="region of interest" description="Disordered" evidence="1">
    <location>
        <begin position="55"/>
        <end position="97"/>
    </location>
</feature>
<accession>A0A0N0P2U1</accession>
<dbReference type="OrthoDB" id="5592174at2759"/>
<proteinExistence type="predicted"/>
<feature type="compositionally biased region" description="Polar residues" evidence="1">
    <location>
        <begin position="87"/>
        <end position="96"/>
    </location>
</feature>
<dbReference type="InterPro" id="IPR036754">
    <property type="entry name" value="YbaK/aa-tRNA-synt-asso_dom_sf"/>
</dbReference>
<dbReference type="InterPro" id="IPR007214">
    <property type="entry name" value="YbaK/aa-tRNA-synth-assoc-dom"/>
</dbReference>